<feature type="domain" description="HepT-like" evidence="1">
    <location>
        <begin position="45"/>
        <end position="152"/>
    </location>
</feature>
<gene>
    <name evidence="2" type="ORF">VB774_20625</name>
</gene>
<keyword evidence="3" id="KW-1185">Reference proteome</keyword>
<dbReference type="Pfam" id="PF20797">
    <property type="entry name" value="HepT-like_2"/>
    <property type="match status" value="1"/>
</dbReference>
<reference evidence="2 3" key="1">
    <citation type="submission" date="2023-12" db="EMBL/GenBank/DDBJ databases">
        <title>Baltic Sea Cyanobacteria.</title>
        <authorList>
            <person name="Delbaje E."/>
            <person name="Fewer D.P."/>
            <person name="Shishido T.K."/>
        </authorList>
    </citation>
    <scope>NUCLEOTIDE SEQUENCE [LARGE SCALE GENOMIC DNA]</scope>
    <source>
        <strain evidence="2 3">UHCC 0370</strain>
    </source>
</reference>
<proteinExistence type="predicted"/>
<protein>
    <recommendedName>
        <fullName evidence="1">HepT-like domain-containing protein</fullName>
    </recommendedName>
</protein>
<evidence type="ECO:0000313" key="2">
    <source>
        <dbReference type="EMBL" id="MEA5480041.1"/>
    </source>
</evidence>
<sequence>MKSSLIDIAERIRNDLVEIEMLVERAIAGWQKFLQTNDDLYLDSVALSLHGFYGGLERLFEIIATRIDGERPEGNEWHYSLLMQMSNDLSNIRPAVISEICKEMLNGYRKFRHVVRHVYAFEFDSEIIGDGVKDLVIAFELSRRELIGFAEFLEGQSNL</sequence>
<evidence type="ECO:0000259" key="1">
    <source>
        <dbReference type="Pfam" id="PF20797"/>
    </source>
</evidence>
<name>A0ABU5TP17_9CYAN</name>
<comment type="caution">
    <text evidence="2">The sequence shown here is derived from an EMBL/GenBank/DDBJ whole genome shotgun (WGS) entry which is preliminary data.</text>
</comment>
<evidence type="ECO:0000313" key="3">
    <source>
        <dbReference type="Proteomes" id="UP001301388"/>
    </source>
</evidence>
<dbReference type="InterPro" id="IPR048769">
    <property type="entry name" value="HepT-like_dom"/>
</dbReference>
<organism evidence="2 3">
    <name type="scientific">Pseudanabaena galeata UHCC 0370</name>
    <dbReference type="NCBI Taxonomy" id="3110310"/>
    <lineage>
        <taxon>Bacteria</taxon>
        <taxon>Bacillati</taxon>
        <taxon>Cyanobacteriota</taxon>
        <taxon>Cyanophyceae</taxon>
        <taxon>Pseudanabaenales</taxon>
        <taxon>Pseudanabaenaceae</taxon>
        <taxon>Pseudanabaena</taxon>
    </lineage>
</organism>
<accession>A0ABU5TP17</accession>
<dbReference type="RefSeq" id="WP_281009558.1">
    <property type="nucleotide sequence ID" value="NZ_JAYGIE010000107.1"/>
</dbReference>
<dbReference type="Proteomes" id="UP001301388">
    <property type="component" value="Unassembled WGS sequence"/>
</dbReference>
<dbReference type="EMBL" id="JAYGIE010000107">
    <property type="protein sequence ID" value="MEA5480041.1"/>
    <property type="molecule type" value="Genomic_DNA"/>
</dbReference>